<proteinExistence type="predicted"/>
<evidence type="ECO:0000259" key="2">
    <source>
        <dbReference type="Pfam" id="PF12728"/>
    </source>
</evidence>
<comment type="caution">
    <text evidence="3">The sequence shown here is derived from an EMBL/GenBank/DDBJ whole genome shotgun (WGS) entry which is preliminary data.</text>
</comment>
<gene>
    <name evidence="3" type="ORF">ACFSUO_03430</name>
</gene>
<evidence type="ECO:0000313" key="3">
    <source>
        <dbReference type="EMBL" id="MFD2760035.1"/>
    </source>
</evidence>
<name>A0ABW5V2X1_9BACI</name>
<feature type="region of interest" description="Disordered" evidence="1">
    <location>
        <begin position="117"/>
        <end position="161"/>
    </location>
</feature>
<reference evidence="4" key="1">
    <citation type="journal article" date="2019" name="Int. J. Syst. Evol. Microbiol.">
        <title>The Global Catalogue of Microorganisms (GCM) 10K type strain sequencing project: providing services to taxonomists for standard genome sequencing and annotation.</title>
        <authorList>
            <consortium name="The Broad Institute Genomics Platform"/>
            <consortium name="The Broad Institute Genome Sequencing Center for Infectious Disease"/>
            <person name="Wu L."/>
            <person name="Ma J."/>
        </authorList>
    </citation>
    <scope>NUCLEOTIDE SEQUENCE [LARGE SCALE GENOMIC DNA]</scope>
    <source>
        <strain evidence="4">TISTR 1535</strain>
    </source>
</reference>
<dbReference type="InterPro" id="IPR041657">
    <property type="entry name" value="HTH_17"/>
</dbReference>
<keyword evidence="4" id="KW-1185">Reference proteome</keyword>
<dbReference type="Proteomes" id="UP001597502">
    <property type="component" value="Unassembled WGS sequence"/>
</dbReference>
<evidence type="ECO:0000313" key="4">
    <source>
        <dbReference type="Proteomes" id="UP001597502"/>
    </source>
</evidence>
<organism evidence="3 4">
    <name type="scientific">Lentibacillus juripiscarius</name>
    <dbReference type="NCBI Taxonomy" id="257446"/>
    <lineage>
        <taxon>Bacteria</taxon>
        <taxon>Bacillati</taxon>
        <taxon>Bacillota</taxon>
        <taxon>Bacilli</taxon>
        <taxon>Bacillales</taxon>
        <taxon>Bacillaceae</taxon>
        <taxon>Lentibacillus</taxon>
    </lineage>
</organism>
<dbReference type="RefSeq" id="WP_382391123.1">
    <property type="nucleotide sequence ID" value="NZ_JBHUNA010000005.1"/>
</dbReference>
<dbReference type="EMBL" id="JBHUNA010000005">
    <property type="protein sequence ID" value="MFD2760035.1"/>
    <property type="molecule type" value="Genomic_DNA"/>
</dbReference>
<accession>A0ABW5V2X1</accession>
<dbReference type="Pfam" id="PF12728">
    <property type="entry name" value="HTH_17"/>
    <property type="match status" value="1"/>
</dbReference>
<sequence>MTNSTEIAHDIILKLAEETKKETDLTDPYIQKLIFELNSVARVSLSENTNAPEHYTVKDVAELFDVNKQTVYKWIAEEKIEYKIDESPGKIQRKGYQIPKGQFKTEKEMHAVDPTFRDRREKNMREIPNTGSYQPDMPPQEGNGNSVSYDDIKAKINRNNQ</sequence>
<evidence type="ECO:0000256" key="1">
    <source>
        <dbReference type="SAM" id="MobiDB-lite"/>
    </source>
</evidence>
<feature type="domain" description="Helix-turn-helix" evidence="2">
    <location>
        <begin position="55"/>
        <end position="90"/>
    </location>
</feature>
<protein>
    <submittedName>
        <fullName evidence="3">Helix-turn-helix domain-containing protein</fullName>
    </submittedName>
</protein>